<sequence>MVLLRCSHVRLGCIGARSCADLGEASARLRQNSRGKPLVRPWPDGYRDRVTESLATAPSGELLNGWDPVAPEHALDHDHQSPLTASLVVVRRGAEVLLVFDRWKQQWELPGGARERAESPRAAAERELAEETGLRTDALSFAGVSHYRWPDGRQERLAIFRTEVDHDPVAGFEPNDEIAELRWWDRTSPLEGLDPLDEKVIELALADDQRPAPNDITLQTYHRAADRYAERTPGPSADVRIPFLDRIVELVPGGRVLEFGSGPGRDAAYLESRGLQVQRSDAAPAFVELMRRDGHPATIIDARSDDLGGPWDAVLANAVLLHLSRTDFAEVVGRVLAAVRPGGIFAFTLKEGDGEAWTEQKLDLPRWFVYWREPALRAMVKGRGWTIRSLEHRPGRFDDWLQVIATAP</sequence>
<dbReference type="OrthoDB" id="9804442at2"/>
<dbReference type="InterPro" id="IPR000086">
    <property type="entry name" value="NUDIX_hydrolase_dom"/>
</dbReference>
<gene>
    <name evidence="5" type="ORF">FOE78_22240</name>
</gene>
<proteinExistence type="inferred from homology"/>
<dbReference type="KEGG" id="mik:FOE78_22240"/>
<dbReference type="InterPro" id="IPR015797">
    <property type="entry name" value="NUDIX_hydrolase-like_dom_sf"/>
</dbReference>
<evidence type="ECO:0000256" key="3">
    <source>
        <dbReference type="ARBA" id="ARBA00022801"/>
    </source>
</evidence>
<dbReference type="CDD" id="cd02440">
    <property type="entry name" value="AdoMet_MTases"/>
    <property type="match status" value="1"/>
</dbReference>
<dbReference type="Pfam" id="PF13489">
    <property type="entry name" value="Methyltransf_23"/>
    <property type="match status" value="1"/>
</dbReference>
<evidence type="ECO:0000256" key="2">
    <source>
        <dbReference type="ARBA" id="ARBA00005582"/>
    </source>
</evidence>
<evidence type="ECO:0000313" key="5">
    <source>
        <dbReference type="EMBL" id="QDP98262.1"/>
    </source>
</evidence>
<dbReference type="EMBL" id="CP041692">
    <property type="protein sequence ID" value="QDP98262.1"/>
    <property type="molecule type" value="Genomic_DNA"/>
</dbReference>
<dbReference type="Pfam" id="PF00293">
    <property type="entry name" value="NUDIX"/>
    <property type="match status" value="1"/>
</dbReference>
<dbReference type="InterPro" id="IPR020476">
    <property type="entry name" value="Nudix_hydrolase"/>
</dbReference>
<evidence type="ECO:0000259" key="4">
    <source>
        <dbReference type="PROSITE" id="PS51462"/>
    </source>
</evidence>
<dbReference type="PANTHER" id="PTHR43046">
    <property type="entry name" value="GDP-MANNOSE MANNOSYL HYDROLASE"/>
    <property type="match status" value="1"/>
</dbReference>
<evidence type="ECO:0000256" key="1">
    <source>
        <dbReference type="ARBA" id="ARBA00001946"/>
    </source>
</evidence>
<reference evidence="5 6" key="1">
    <citation type="submission" date="2019-07" db="EMBL/GenBank/DDBJ databases">
        <title>Microlunatus dokdonensis sp. nov. isolated from the rhizospheric soil of the wild plant Elymus tsukushiensis.</title>
        <authorList>
            <person name="Ghim S.-Y."/>
            <person name="Hwang Y.-J."/>
            <person name="Son J.-S."/>
            <person name="Shin J.-H."/>
        </authorList>
    </citation>
    <scope>NUCLEOTIDE SEQUENCE [LARGE SCALE GENOMIC DNA]</scope>
    <source>
        <strain evidence="5 6">KUDC0627</strain>
    </source>
</reference>
<dbReference type="InterPro" id="IPR029063">
    <property type="entry name" value="SAM-dependent_MTases_sf"/>
</dbReference>
<protein>
    <submittedName>
        <fullName evidence="5">NUDIX domain-containing protein</fullName>
    </submittedName>
</protein>
<dbReference type="AlphaFoldDB" id="A0A516Q4G2"/>
<dbReference type="SUPFAM" id="SSF55811">
    <property type="entry name" value="Nudix"/>
    <property type="match status" value="1"/>
</dbReference>
<dbReference type="PROSITE" id="PS51462">
    <property type="entry name" value="NUDIX"/>
    <property type="match status" value="1"/>
</dbReference>
<name>A0A516Q4G2_9ACTN</name>
<comment type="cofactor">
    <cofactor evidence="1">
        <name>Mg(2+)</name>
        <dbReference type="ChEBI" id="CHEBI:18420"/>
    </cofactor>
</comment>
<accession>A0A516Q4G2</accession>
<keyword evidence="6" id="KW-1185">Reference proteome</keyword>
<keyword evidence="3" id="KW-0378">Hydrolase</keyword>
<comment type="similarity">
    <text evidence="2">Belongs to the Nudix hydrolase family.</text>
</comment>
<dbReference type="SUPFAM" id="SSF53335">
    <property type="entry name" value="S-adenosyl-L-methionine-dependent methyltransferases"/>
    <property type="match status" value="1"/>
</dbReference>
<dbReference type="Gene3D" id="3.90.79.10">
    <property type="entry name" value="Nucleoside Triphosphate Pyrophosphohydrolase"/>
    <property type="match status" value="1"/>
</dbReference>
<dbReference type="PRINTS" id="PR00502">
    <property type="entry name" value="NUDIXFAMILY"/>
</dbReference>
<dbReference type="GO" id="GO:0016787">
    <property type="term" value="F:hydrolase activity"/>
    <property type="evidence" value="ECO:0007669"/>
    <property type="project" value="UniProtKB-KW"/>
</dbReference>
<dbReference type="Gene3D" id="3.40.50.150">
    <property type="entry name" value="Vaccinia Virus protein VP39"/>
    <property type="match status" value="1"/>
</dbReference>
<evidence type="ECO:0000313" key="6">
    <source>
        <dbReference type="Proteomes" id="UP000319263"/>
    </source>
</evidence>
<organism evidence="5 6">
    <name type="scientific">Microlunatus elymi</name>
    <dbReference type="NCBI Taxonomy" id="2596828"/>
    <lineage>
        <taxon>Bacteria</taxon>
        <taxon>Bacillati</taxon>
        <taxon>Actinomycetota</taxon>
        <taxon>Actinomycetes</taxon>
        <taxon>Propionibacteriales</taxon>
        <taxon>Propionibacteriaceae</taxon>
        <taxon>Microlunatus</taxon>
    </lineage>
</organism>
<dbReference type="Proteomes" id="UP000319263">
    <property type="component" value="Chromosome"/>
</dbReference>
<dbReference type="PANTHER" id="PTHR43046:SF14">
    <property type="entry name" value="MUTT_NUDIX FAMILY PROTEIN"/>
    <property type="match status" value="1"/>
</dbReference>
<feature type="domain" description="Nudix hydrolase" evidence="4">
    <location>
        <begin position="80"/>
        <end position="206"/>
    </location>
</feature>
<dbReference type="PROSITE" id="PS00893">
    <property type="entry name" value="NUDIX_BOX"/>
    <property type="match status" value="1"/>
</dbReference>
<dbReference type="InterPro" id="IPR020084">
    <property type="entry name" value="NUDIX_hydrolase_CS"/>
</dbReference>